<sequence length="248" mass="25630">MTTIDRNRAFEGKTVLVTGAGKGIGHATVHLLIERGARVIALSRSADDLAMLANETGCETIAVDLADAGAAREAARAAQPVDLLVNCAGLVELQPFLDTTADAFDLTMNVNVRAAMVVAQACAKSMIERGKGGAIVNVSSISAAVGLPLHASYCASKGALDAMTRVMAVELGPHGIRVNAVNPVVTMTPMAEKAWSDPAKSGPMLARIPMNRFVQPVEVARTIAYLLSDDSSMVSGVSLAVDGGFQAG</sequence>
<dbReference type="GO" id="GO:0005997">
    <property type="term" value="P:xylulose metabolic process"/>
    <property type="evidence" value="ECO:0007669"/>
    <property type="project" value="TreeGrafter"/>
</dbReference>
<dbReference type="Proteomes" id="UP000027439">
    <property type="component" value="Unassembled WGS sequence"/>
</dbReference>
<dbReference type="PRINTS" id="PR00081">
    <property type="entry name" value="GDHRDH"/>
</dbReference>
<evidence type="ECO:0000256" key="1">
    <source>
        <dbReference type="ARBA" id="ARBA00006484"/>
    </source>
</evidence>
<organism evidence="6 7">
    <name type="scientific">Caballeronia grimmiae</name>
    <dbReference type="NCBI Taxonomy" id="1071679"/>
    <lineage>
        <taxon>Bacteria</taxon>
        <taxon>Pseudomonadati</taxon>
        <taxon>Pseudomonadota</taxon>
        <taxon>Betaproteobacteria</taxon>
        <taxon>Burkholderiales</taxon>
        <taxon>Burkholderiaceae</taxon>
        <taxon>Caballeronia</taxon>
    </lineage>
</organism>
<dbReference type="Gene3D" id="3.40.50.720">
    <property type="entry name" value="NAD(P)-binding Rossmann-like Domain"/>
    <property type="match status" value="1"/>
</dbReference>
<evidence type="ECO:0000313" key="7">
    <source>
        <dbReference type="Proteomes" id="UP000027439"/>
    </source>
</evidence>
<dbReference type="EMBL" id="BMEG01000006">
    <property type="protein sequence ID" value="GGD80903.1"/>
    <property type="molecule type" value="Genomic_DNA"/>
</dbReference>
<evidence type="ECO:0000256" key="3">
    <source>
        <dbReference type="ARBA" id="ARBA00022857"/>
    </source>
</evidence>
<dbReference type="InterPro" id="IPR020904">
    <property type="entry name" value="Sc_DH/Rdtase_CS"/>
</dbReference>
<comment type="subunit">
    <text evidence="2">Homotetramer.</text>
</comment>
<proteinExistence type="inferred from homology"/>
<dbReference type="InterPro" id="IPR002347">
    <property type="entry name" value="SDR_fam"/>
</dbReference>
<dbReference type="InterPro" id="IPR036291">
    <property type="entry name" value="NAD(P)-bd_dom_sf"/>
</dbReference>
<protein>
    <submittedName>
        <fullName evidence="5 6">Short-chain dehydrogenase</fullName>
    </submittedName>
</protein>
<evidence type="ECO:0000313" key="5">
    <source>
        <dbReference type="EMBL" id="GGD80903.1"/>
    </source>
</evidence>
<dbReference type="PROSITE" id="PS00061">
    <property type="entry name" value="ADH_SHORT"/>
    <property type="match status" value="1"/>
</dbReference>
<evidence type="ECO:0000256" key="2">
    <source>
        <dbReference type="ARBA" id="ARBA00011881"/>
    </source>
</evidence>
<comment type="caution">
    <text evidence="6">The sequence shown here is derived from an EMBL/GenBank/DDBJ whole genome shotgun (WGS) entry which is preliminary data.</text>
</comment>
<dbReference type="eggNOG" id="COG1028">
    <property type="taxonomic scope" value="Bacteria"/>
</dbReference>
<dbReference type="STRING" id="1071679.BG57_04700"/>
<dbReference type="EMBL" id="JFHE01000012">
    <property type="protein sequence ID" value="KDR34562.1"/>
    <property type="molecule type" value="Genomic_DNA"/>
</dbReference>
<reference evidence="8" key="3">
    <citation type="journal article" date="2019" name="Int. J. Syst. Evol. Microbiol.">
        <title>The Global Catalogue of Microorganisms (GCM) 10K type strain sequencing project: providing services to taxonomists for standard genome sequencing and annotation.</title>
        <authorList>
            <consortium name="The Broad Institute Genomics Platform"/>
            <consortium name="The Broad Institute Genome Sequencing Center for Infectious Disease"/>
            <person name="Wu L."/>
            <person name="Ma J."/>
        </authorList>
    </citation>
    <scope>NUCLEOTIDE SEQUENCE [LARGE SCALE GENOMIC DNA]</scope>
    <source>
        <strain evidence="8">CGMCC 1.11013</strain>
    </source>
</reference>
<dbReference type="SUPFAM" id="SSF51735">
    <property type="entry name" value="NAD(P)-binding Rossmann-fold domains"/>
    <property type="match status" value="1"/>
</dbReference>
<dbReference type="AlphaFoldDB" id="A0A069P265"/>
<dbReference type="InterPro" id="IPR051737">
    <property type="entry name" value="L-xylulose/Carbonyl_redctase"/>
</dbReference>
<gene>
    <name evidence="6" type="ORF">BG57_04700</name>
    <name evidence="5" type="ORF">GCM10010985_39230</name>
</gene>
<dbReference type="InterPro" id="IPR057326">
    <property type="entry name" value="KR_dom"/>
</dbReference>
<reference evidence="6 7" key="2">
    <citation type="submission" date="2014-03" db="EMBL/GenBank/DDBJ databases">
        <title>Draft Genome Sequences of Four Burkholderia Strains.</title>
        <authorList>
            <person name="Liu X.Y."/>
            <person name="Li C.X."/>
            <person name="Xu J.H."/>
        </authorList>
    </citation>
    <scope>NUCLEOTIDE SEQUENCE [LARGE SCALE GENOMIC DNA]</scope>
    <source>
        <strain evidence="6 7">R27</strain>
    </source>
</reference>
<dbReference type="GO" id="GO:0050038">
    <property type="term" value="F:L-xylulose reductase (NADPH) activity"/>
    <property type="evidence" value="ECO:0007669"/>
    <property type="project" value="TreeGrafter"/>
</dbReference>
<feature type="domain" description="Ketoreductase" evidence="4">
    <location>
        <begin position="13"/>
        <end position="187"/>
    </location>
</feature>
<reference evidence="5" key="1">
    <citation type="journal article" date="2014" name="Int. J. Syst. Evol. Microbiol.">
        <title>Complete genome of a new Firmicutes species belonging to the dominant human colonic microbiota ('Ruminococcus bicirculans') reveals two chromosomes and a selective capacity to utilize plant glucans.</title>
        <authorList>
            <consortium name="NISC Comparative Sequencing Program"/>
            <person name="Wegmann U."/>
            <person name="Louis P."/>
            <person name="Goesmann A."/>
            <person name="Henrissat B."/>
            <person name="Duncan S.H."/>
            <person name="Flint H.J."/>
        </authorList>
    </citation>
    <scope>NUCLEOTIDE SEQUENCE</scope>
    <source>
        <strain evidence="5">CGMCC 1.11013</strain>
    </source>
</reference>
<dbReference type="FunFam" id="3.40.50.720:FF:000084">
    <property type="entry name" value="Short-chain dehydrogenase reductase"/>
    <property type="match status" value="1"/>
</dbReference>
<dbReference type="OrthoDB" id="6823797at2"/>
<evidence type="ECO:0000313" key="8">
    <source>
        <dbReference type="Proteomes" id="UP000597138"/>
    </source>
</evidence>
<dbReference type="RefSeq" id="WP_035965153.1">
    <property type="nucleotide sequence ID" value="NZ_BMEG01000006.1"/>
</dbReference>
<name>A0A069P265_9BURK</name>
<comment type="similarity">
    <text evidence="1">Belongs to the short-chain dehydrogenases/reductases (SDR) family.</text>
</comment>
<dbReference type="Pfam" id="PF13561">
    <property type="entry name" value="adh_short_C2"/>
    <property type="match status" value="1"/>
</dbReference>
<dbReference type="PANTHER" id="PTHR44252">
    <property type="entry name" value="D-ERYTHRULOSE REDUCTASE"/>
    <property type="match status" value="1"/>
</dbReference>
<dbReference type="PRINTS" id="PR00080">
    <property type="entry name" value="SDRFAMILY"/>
</dbReference>
<reference evidence="5" key="4">
    <citation type="submission" date="2024-05" db="EMBL/GenBank/DDBJ databases">
        <authorList>
            <person name="Sun Q."/>
            <person name="Zhou Y."/>
        </authorList>
    </citation>
    <scope>NUCLEOTIDE SEQUENCE</scope>
    <source>
        <strain evidence="5">CGMCC 1.11013</strain>
    </source>
</reference>
<accession>A0A069P265</accession>
<dbReference type="Proteomes" id="UP000597138">
    <property type="component" value="Unassembled WGS sequence"/>
</dbReference>
<dbReference type="PANTHER" id="PTHR44252:SF3">
    <property type="entry name" value="D-ERYTHRULOSE REDUCTASE-RELATED"/>
    <property type="match status" value="1"/>
</dbReference>
<keyword evidence="3" id="KW-0521">NADP</keyword>
<dbReference type="GO" id="GO:0004090">
    <property type="term" value="F:carbonyl reductase (NADPH) activity"/>
    <property type="evidence" value="ECO:0007669"/>
    <property type="project" value="TreeGrafter"/>
</dbReference>
<evidence type="ECO:0000313" key="6">
    <source>
        <dbReference type="EMBL" id="KDR34562.1"/>
    </source>
</evidence>
<dbReference type="GO" id="GO:0006006">
    <property type="term" value="P:glucose metabolic process"/>
    <property type="evidence" value="ECO:0007669"/>
    <property type="project" value="TreeGrafter"/>
</dbReference>
<keyword evidence="8" id="KW-1185">Reference proteome</keyword>
<evidence type="ECO:0000259" key="4">
    <source>
        <dbReference type="SMART" id="SM00822"/>
    </source>
</evidence>
<dbReference type="SMART" id="SM00822">
    <property type="entry name" value="PKS_KR"/>
    <property type="match status" value="1"/>
</dbReference>